<gene>
    <name evidence="2" type="ORF">THSYN_31365</name>
</gene>
<evidence type="ECO:0000313" key="3">
    <source>
        <dbReference type="Proteomes" id="UP000232638"/>
    </source>
</evidence>
<evidence type="ECO:0000256" key="1">
    <source>
        <dbReference type="SAM" id="MobiDB-lite"/>
    </source>
</evidence>
<dbReference type="AlphaFoldDB" id="A0A2K8UIL9"/>
<dbReference type="OrthoDB" id="5772771at2"/>
<dbReference type="EMBL" id="CP020372">
    <property type="protein sequence ID" value="AUB85423.1"/>
    <property type="molecule type" value="Genomic_DNA"/>
</dbReference>
<dbReference type="Gene3D" id="1.10.10.10">
    <property type="entry name" value="Winged helix-like DNA-binding domain superfamily/Winged helix DNA-binding domain"/>
    <property type="match status" value="1"/>
</dbReference>
<dbReference type="InterPro" id="IPR036388">
    <property type="entry name" value="WH-like_DNA-bd_sf"/>
</dbReference>
<reference evidence="2 3" key="1">
    <citation type="submission" date="2017-03" db="EMBL/GenBank/DDBJ databases">
        <title>Complete genome sequence of Candidatus 'Thiodictyon syntrophicum' sp. nov. strain Cad16T, a photolithoautotroph purple sulfur bacterium isolated from an alpine meromictic lake.</title>
        <authorList>
            <person name="Luedin S.M."/>
            <person name="Pothier J.F."/>
            <person name="Danza F."/>
            <person name="Storelli N."/>
            <person name="Wittwer M."/>
            <person name="Tonolla M."/>
        </authorList>
    </citation>
    <scope>NUCLEOTIDE SEQUENCE [LARGE SCALE GENOMIC DNA]</scope>
    <source>
        <strain evidence="2 3">Cad16T</strain>
        <plasmid evidence="3">Plasmid pts485</plasmid>
    </source>
</reference>
<dbReference type="InterPro" id="IPR007367">
    <property type="entry name" value="DUF433"/>
</dbReference>
<evidence type="ECO:0008006" key="4">
    <source>
        <dbReference type="Google" id="ProtNLM"/>
    </source>
</evidence>
<sequence length="115" mass="13004">MELALKSEPPPLQEDAHGVIRIGQTRVALESVIGLFEQGASAEEIALRFDALDLHTVYATLTYYLSHRQEVQDYMHRQRQSSARARHEAALRSPPDQVRARIAQREKTTDVAPAR</sequence>
<name>A0A2K8UIL9_9GAMM</name>
<dbReference type="SUPFAM" id="SSF46689">
    <property type="entry name" value="Homeodomain-like"/>
    <property type="match status" value="1"/>
</dbReference>
<dbReference type="KEGG" id="tsy:THSYN_31365"/>
<organism evidence="2 3">
    <name type="scientific">Candidatus Thiodictyon syntrophicum</name>
    <dbReference type="NCBI Taxonomy" id="1166950"/>
    <lineage>
        <taxon>Bacteria</taxon>
        <taxon>Pseudomonadati</taxon>
        <taxon>Pseudomonadota</taxon>
        <taxon>Gammaproteobacteria</taxon>
        <taxon>Chromatiales</taxon>
        <taxon>Chromatiaceae</taxon>
        <taxon>Thiodictyon</taxon>
    </lineage>
</organism>
<dbReference type="Proteomes" id="UP000232638">
    <property type="component" value="Plasmid pTs485"/>
</dbReference>
<dbReference type="InterPro" id="IPR009057">
    <property type="entry name" value="Homeodomain-like_sf"/>
</dbReference>
<keyword evidence="2" id="KW-0614">Plasmid</keyword>
<dbReference type="Pfam" id="PF04255">
    <property type="entry name" value="DUF433"/>
    <property type="match status" value="1"/>
</dbReference>
<feature type="region of interest" description="Disordered" evidence="1">
    <location>
        <begin position="75"/>
        <end position="115"/>
    </location>
</feature>
<dbReference type="RefSeq" id="WP_100923048.1">
    <property type="nucleotide sequence ID" value="NZ_CP020372.1"/>
</dbReference>
<accession>A0A2K8UIL9</accession>
<proteinExistence type="predicted"/>
<geneLocation type="plasmid" evidence="3">
    <name>pts485</name>
</geneLocation>
<evidence type="ECO:0000313" key="2">
    <source>
        <dbReference type="EMBL" id="AUB85423.1"/>
    </source>
</evidence>
<protein>
    <recommendedName>
        <fullName evidence="4">DUF433 domain-containing protein</fullName>
    </recommendedName>
</protein>
<keyword evidence="3" id="KW-1185">Reference proteome</keyword>